<dbReference type="GO" id="GO:0006487">
    <property type="term" value="P:protein N-linked glycosylation"/>
    <property type="evidence" value="ECO:0007669"/>
    <property type="project" value="TreeGrafter"/>
</dbReference>
<comment type="function">
    <text evidence="10">Catalyzes the first step in hexosamine metabolism, converting fructose-6P into glucosamine-6P using glutamine as a nitrogen source.</text>
</comment>
<dbReference type="InterPro" id="IPR001347">
    <property type="entry name" value="SIS_dom"/>
</dbReference>
<evidence type="ECO:0000256" key="8">
    <source>
        <dbReference type="ARBA" id="ARBA00022737"/>
    </source>
</evidence>
<dbReference type="FunFam" id="3.60.20.10:FF:000006">
    <property type="entry name" value="Glutamine--fructose-6-phosphate aminotransferase [isomerizing]"/>
    <property type="match status" value="1"/>
</dbReference>
<dbReference type="InterPro" id="IPR047084">
    <property type="entry name" value="GFAT_N"/>
</dbReference>
<dbReference type="SUPFAM" id="SSF53697">
    <property type="entry name" value="SIS domain"/>
    <property type="match status" value="1"/>
</dbReference>
<evidence type="ECO:0000256" key="9">
    <source>
        <dbReference type="ARBA" id="ARBA00022962"/>
    </source>
</evidence>
<dbReference type="PANTHER" id="PTHR10937:SF0">
    <property type="entry name" value="GLUTAMINE--FRUCTOSE-6-PHOSPHATE TRANSAMINASE (ISOMERIZING)"/>
    <property type="match status" value="1"/>
</dbReference>
<protein>
    <recommendedName>
        <fullName evidence="4 10">Glutamine--fructose-6-phosphate aminotransferase [isomerizing]</fullName>
        <ecNumber evidence="3 10">2.6.1.16</ecNumber>
    </recommendedName>
    <alternativeName>
        <fullName evidence="10">D-fructose-6-phosphate amidotransferase</fullName>
    </alternativeName>
    <alternativeName>
        <fullName evidence="10">GFAT</fullName>
    </alternativeName>
    <alternativeName>
        <fullName evidence="10">Glucosamine-6-phosphate synthase</fullName>
    </alternativeName>
    <alternativeName>
        <fullName evidence="10">Hexosephosphate aminotransferase</fullName>
    </alternativeName>
    <alternativeName>
        <fullName evidence="10">L-glutamine--D-fructose-6-phosphate amidotransferase</fullName>
    </alternativeName>
</protein>
<dbReference type="RefSeq" id="WP_206291021.1">
    <property type="nucleotide sequence ID" value="NZ_CP063458.1"/>
</dbReference>
<gene>
    <name evidence="10 13" type="primary">glmS</name>
    <name evidence="13" type="ORF">IPV69_17535</name>
</gene>
<accession>A0A7M2WR88</accession>
<dbReference type="GO" id="GO:0006047">
    <property type="term" value="P:UDP-N-acetylglucosamine metabolic process"/>
    <property type="evidence" value="ECO:0007669"/>
    <property type="project" value="TreeGrafter"/>
</dbReference>
<feature type="initiator methionine" description="Removed" evidence="10">
    <location>
        <position position="1"/>
    </location>
</feature>
<dbReference type="SUPFAM" id="SSF56235">
    <property type="entry name" value="N-terminal nucleophile aminohydrolases (Ntn hydrolases)"/>
    <property type="match status" value="1"/>
</dbReference>
<dbReference type="InterPro" id="IPR029055">
    <property type="entry name" value="Ntn_hydrolases_N"/>
</dbReference>
<evidence type="ECO:0000313" key="13">
    <source>
        <dbReference type="EMBL" id="QOV88057.1"/>
    </source>
</evidence>
<dbReference type="GO" id="GO:0005975">
    <property type="term" value="P:carbohydrate metabolic process"/>
    <property type="evidence" value="ECO:0007669"/>
    <property type="project" value="UniProtKB-UniRule"/>
</dbReference>
<evidence type="ECO:0000256" key="3">
    <source>
        <dbReference type="ARBA" id="ARBA00012916"/>
    </source>
</evidence>
<dbReference type="InterPro" id="IPR046348">
    <property type="entry name" value="SIS_dom_sf"/>
</dbReference>
<evidence type="ECO:0000256" key="7">
    <source>
        <dbReference type="ARBA" id="ARBA00022679"/>
    </source>
</evidence>
<evidence type="ECO:0000256" key="4">
    <source>
        <dbReference type="ARBA" id="ARBA00016090"/>
    </source>
</evidence>
<dbReference type="KEGG" id="hbs:IPV69_17535"/>
<keyword evidence="14" id="KW-1185">Reference proteome</keyword>
<dbReference type="HAMAP" id="MF_00164">
    <property type="entry name" value="GlmS"/>
    <property type="match status" value="1"/>
</dbReference>
<dbReference type="PROSITE" id="PS51278">
    <property type="entry name" value="GATASE_TYPE_2"/>
    <property type="match status" value="1"/>
</dbReference>
<proteinExistence type="inferred from homology"/>
<sequence>MCGIIAYVGQKNVQPLLIEGLKRLEYRGYDSSGLAVIDARRQMHLRRAVGRISVLEDRLAEGSPLPEANIGLAHTRWATHGPPTEANAHPHVDAAGRIALVHNGIIENYVAIKQLLVEKGYTFKSQTDTEVLAQLIGDLCIQIKEQNHLPPGASILQRAVQAALNEVEGTYGIAVVSSDEPQTLVVARKGSPLIIGVGDDEYVVASDASAIIEHTTQVVHLNDHEMAVLRAGPGRETSFRTMTIGDITVSPVVQQLENKLEEYELGDYEHYMLKEIFEQPNALRNCLRGRAEQREGRIVLGGLADHARDLVKARRFILTGQGTAWHAALVGDYLMEDLAKVVTEATYASEFRYRNPIVEEGTVVVAISQSGETADTLAALREAKERGAMALGLINVVGSTIARETDAGIYLHAGPEIGVASTKAFTCQLAALTMLSVYVGRKKFMGQGQTQEVIDALCAVPDQLDVVLKTSEQVRDIAAKFVDRENWLFLGRGYHYPVALEGALKLKEISYIHAEGMPAAEIKHGPIALINDGMPVVFIATQGLQYDKVISNIEVVRARGGKIIAVATEGDTNIGRYSDDVIYIPHTIEPIQPLLSVVPLQLMAYHAAVLRGCNVDKPRNLAKSVTVE</sequence>
<dbReference type="Pfam" id="PF01380">
    <property type="entry name" value="SIS"/>
    <property type="match status" value="2"/>
</dbReference>
<evidence type="ECO:0000259" key="12">
    <source>
        <dbReference type="PROSITE" id="PS51464"/>
    </source>
</evidence>
<evidence type="ECO:0000313" key="14">
    <source>
        <dbReference type="Proteomes" id="UP000593765"/>
    </source>
</evidence>
<dbReference type="CDD" id="cd05009">
    <property type="entry name" value="SIS_GlmS_GlmD_2"/>
    <property type="match status" value="1"/>
</dbReference>
<dbReference type="GO" id="GO:0097367">
    <property type="term" value="F:carbohydrate derivative binding"/>
    <property type="evidence" value="ECO:0007669"/>
    <property type="project" value="InterPro"/>
</dbReference>
<dbReference type="Proteomes" id="UP000593765">
    <property type="component" value="Chromosome"/>
</dbReference>
<feature type="active site" description="Nucleophile; for GATase activity" evidence="10">
    <location>
        <position position="2"/>
    </location>
</feature>
<dbReference type="AlphaFoldDB" id="A0A7M2WR88"/>
<comment type="subunit">
    <text evidence="10">Homodimer.</text>
</comment>
<keyword evidence="8" id="KW-0677">Repeat</keyword>
<keyword evidence="6 10" id="KW-0032">Aminotransferase</keyword>
<dbReference type="InterPro" id="IPR017932">
    <property type="entry name" value="GATase_2_dom"/>
</dbReference>
<dbReference type="GO" id="GO:0006002">
    <property type="term" value="P:fructose 6-phosphate metabolic process"/>
    <property type="evidence" value="ECO:0007669"/>
    <property type="project" value="TreeGrafter"/>
</dbReference>
<feature type="domain" description="Glutamine amidotransferase type-2" evidence="11">
    <location>
        <begin position="2"/>
        <end position="232"/>
    </location>
</feature>
<dbReference type="CDD" id="cd00714">
    <property type="entry name" value="GFAT"/>
    <property type="match status" value="1"/>
</dbReference>
<reference evidence="13 14" key="1">
    <citation type="submission" date="2020-10" db="EMBL/GenBank/DDBJ databases">
        <title>Wide distribution of Phycisphaera-like planctomycetes from WD2101 soil group in peatlands and genome analysis of the first cultivated representative.</title>
        <authorList>
            <person name="Dedysh S.N."/>
            <person name="Beletsky A.V."/>
            <person name="Ivanova A."/>
            <person name="Kulichevskaya I.S."/>
            <person name="Suzina N.E."/>
            <person name="Philippov D.A."/>
            <person name="Rakitin A.L."/>
            <person name="Mardanov A.V."/>
            <person name="Ravin N.V."/>
        </authorList>
    </citation>
    <scope>NUCLEOTIDE SEQUENCE [LARGE SCALE GENOMIC DNA]</scope>
    <source>
        <strain evidence="13 14">M1803</strain>
    </source>
</reference>
<feature type="active site" description="For Fru-6P isomerization activity" evidence="10">
    <location>
        <position position="623"/>
    </location>
</feature>
<comment type="subcellular location">
    <subcellularLocation>
        <location evidence="2 10">Cytoplasm</location>
    </subcellularLocation>
</comment>
<dbReference type="GO" id="GO:0005829">
    <property type="term" value="C:cytosol"/>
    <property type="evidence" value="ECO:0007669"/>
    <property type="project" value="TreeGrafter"/>
</dbReference>
<evidence type="ECO:0000256" key="10">
    <source>
        <dbReference type="HAMAP-Rule" id="MF_00164"/>
    </source>
</evidence>
<dbReference type="CDD" id="cd05008">
    <property type="entry name" value="SIS_GlmS_GlmD_1"/>
    <property type="match status" value="1"/>
</dbReference>
<evidence type="ECO:0000256" key="5">
    <source>
        <dbReference type="ARBA" id="ARBA00022490"/>
    </source>
</evidence>
<dbReference type="FunFam" id="3.40.50.10490:FF:000001">
    <property type="entry name" value="Glutamine--fructose-6-phosphate aminotransferase [isomerizing]"/>
    <property type="match status" value="1"/>
</dbReference>
<evidence type="ECO:0000259" key="11">
    <source>
        <dbReference type="PROSITE" id="PS51278"/>
    </source>
</evidence>
<keyword evidence="5 10" id="KW-0963">Cytoplasm</keyword>
<evidence type="ECO:0000256" key="2">
    <source>
        <dbReference type="ARBA" id="ARBA00004496"/>
    </source>
</evidence>
<dbReference type="EC" id="2.6.1.16" evidence="3 10"/>
<organism evidence="13 14">
    <name type="scientific">Humisphaera borealis</name>
    <dbReference type="NCBI Taxonomy" id="2807512"/>
    <lineage>
        <taxon>Bacteria</taxon>
        <taxon>Pseudomonadati</taxon>
        <taxon>Planctomycetota</taxon>
        <taxon>Phycisphaerae</taxon>
        <taxon>Tepidisphaerales</taxon>
        <taxon>Tepidisphaeraceae</taxon>
        <taxon>Humisphaera</taxon>
    </lineage>
</organism>
<dbReference type="Gene3D" id="3.40.50.10490">
    <property type="entry name" value="Glucose-6-phosphate isomerase like protein, domain 1"/>
    <property type="match status" value="2"/>
</dbReference>
<dbReference type="GO" id="GO:0004360">
    <property type="term" value="F:glutamine-fructose-6-phosphate transaminase (isomerizing) activity"/>
    <property type="evidence" value="ECO:0007669"/>
    <property type="project" value="UniProtKB-UniRule"/>
</dbReference>
<evidence type="ECO:0000256" key="1">
    <source>
        <dbReference type="ARBA" id="ARBA00001031"/>
    </source>
</evidence>
<dbReference type="Gene3D" id="3.60.20.10">
    <property type="entry name" value="Glutamine Phosphoribosylpyrophosphate, subunit 1, domain 1"/>
    <property type="match status" value="1"/>
</dbReference>
<dbReference type="EMBL" id="CP063458">
    <property type="protein sequence ID" value="QOV88057.1"/>
    <property type="molecule type" value="Genomic_DNA"/>
</dbReference>
<dbReference type="NCBIfam" id="TIGR01135">
    <property type="entry name" value="glmS"/>
    <property type="match status" value="1"/>
</dbReference>
<dbReference type="PANTHER" id="PTHR10937">
    <property type="entry name" value="GLUCOSAMINE--FRUCTOSE-6-PHOSPHATE AMINOTRANSFERASE, ISOMERIZING"/>
    <property type="match status" value="1"/>
</dbReference>
<dbReference type="PROSITE" id="PS51464">
    <property type="entry name" value="SIS"/>
    <property type="match status" value="2"/>
</dbReference>
<feature type="domain" description="SIS" evidence="12">
    <location>
        <begin position="477"/>
        <end position="618"/>
    </location>
</feature>
<evidence type="ECO:0000256" key="6">
    <source>
        <dbReference type="ARBA" id="ARBA00022576"/>
    </source>
</evidence>
<dbReference type="InterPro" id="IPR005855">
    <property type="entry name" value="GFAT"/>
</dbReference>
<name>A0A7M2WR88_9BACT</name>
<dbReference type="InterPro" id="IPR035490">
    <property type="entry name" value="GlmS/FrlB_SIS"/>
</dbReference>
<keyword evidence="9" id="KW-0315">Glutamine amidotransferase</keyword>
<comment type="catalytic activity">
    <reaction evidence="1 10">
        <text>D-fructose 6-phosphate + L-glutamine = D-glucosamine 6-phosphate + L-glutamate</text>
        <dbReference type="Rhea" id="RHEA:13237"/>
        <dbReference type="ChEBI" id="CHEBI:29985"/>
        <dbReference type="ChEBI" id="CHEBI:58359"/>
        <dbReference type="ChEBI" id="CHEBI:58725"/>
        <dbReference type="ChEBI" id="CHEBI:61527"/>
        <dbReference type="EC" id="2.6.1.16"/>
    </reaction>
</comment>
<feature type="domain" description="SIS" evidence="12">
    <location>
        <begin position="306"/>
        <end position="445"/>
    </location>
</feature>
<dbReference type="NCBIfam" id="NF001484">
    <property type="entry name" value="PRK00331.1"/>
    <property type="match status" value="1"/>
</dbReference>
<dbReference type="InterPro" id="IPR035466">
    <property type="entry name" value="GlmS/AgaS_SIS"/>
</dbReference>
<dbReference type="Pfam" id="PF13522">
    <property type="entry name" value="GATase_6"/>
    <property type="match status" value="1"/>
</dbReference>
<keyword evidence="7 10" id="KW-0808">Transferase</keyword>